<dbReference type="InterPro" id="IPR035994">
    <property type="entry name" value="Nucleoside_phosphorylase_sf"/>
</dbReference>
<evidence type="ECO:0000313" key="7">
    <source>
        <dbReference type="EMBL" id="SIP94738.1"/>
    </source>
</evidence>
<sequence length="236" mass="25952">MSVHISAKKGEIAKVVLQPGDPLRAKYIAENFLENAKLVSQTRGIFYYTGTYKGKEISVGASGMGFPSIGIYSFELYTEYEVDTIIRIGTCGGYSSDVKLFDILNVENAASESTYAKYAWGFEEEIFSHQGNIYDIINKTAEELSLKTKATNIHSSDIFYRKDPATPAIATKYNCPAVEMEAFGLFANAKHLGKNAATILTVSDIIPTKEFISADERETALKPMIELALEAGLKVI</sequence>
<dbReference type="EC" id="2.4.2.3" evidence="1"/>
<dbReference type="SUPFAM" id="SSF53167">
    <property type="entry name" value="Purine and uridine phosphorylases"/>
    <property type="match status" value="1"/>
</dbReference>
<name>A0A381F8J0_9FLAO</name>
<protein>
    <recommendedName>
        <fullName evidence="2">Uridine phosphorylase</fullName>
        <ecNumber evidence="1">2.4.2.3</ecNumber>
    </recommendedName>
</protein>
<evidence type="ECO:0000256" key="5">
    <source>
        <dbReference type="ARBA" id="ARBA00048447"/>
    </source>
</evidence>
<dbReference type="InterPro" id="IPR004402">
    <property type="entry name" value="DeoD-type"/>
</dbReference>
<evidence type="ECO:0000313" key="8">
    <source>
        <dbReference type="EMBL" id="SUX42778.1"/>
    </source>
</evidence>
<dbReference type="NCBIfam" id="TIGR00107">
    <property type="entry name" value="deoD"/>
    <property type="match status" value="1"/>
</dbReference>
<evidence type="ECO:0000313" key="9">
    <source>
        <dbReference type="Proteomes" id="UP000185725"/>
    </source>
</evidence>
<dbReference type="Proteomes" id="UP000185725">
    <property type="component" value="Unassembled WGS sequence"/>
</dbReference>
<comment type="catalytic activity">
    <reaction evidence="5">
        <text>uridine + phosphate = alpha-D-ribose 1-phosphate + uracil</text>
        <dbReference type="Rhea" id="RHEA:24388"/>
        <dbReference type="ChEBI" id="CHEBI:16704"/>
        <dbReference type="ChEBI" id="CHEBI:17568"/>
        <dbReference type="ChEBI" id="CHEBI:43474"/>
        <dbReference type="ChEBI" id="CHEBI:57720"/>
        <dbReference type="EC" id="2.4.2.3"/>
    </reaction>
</comment>
<dbReference type="NCBIfam" id="NF004489">
    <property type="entry name" value="PRK05819.1"/>
    <property type="match status" value="1"/>
</dbReference>
<evidence type="ECO:0000256" key="4">
    <source>
        <dbReference type="ARBA" id="ARBA00022679"/>
    </source>
</evidence>
<evidence type="ECO:0000256" key="3">
    <source>
        <dbReference type="ARBA" id="ARBA00022676"/>
    </source>
</evidence>
<evidence type="ECO:0000313" key="10">
    <source>
        <dbReference type="Proteomes" id="UP000255231"/>
    </source>
</evidence>
<keyword evidence="9" id="KW-1185">Reference proteome</keyword>
<keyword evidence="3 8" id="KW-0328">Glycosyltransferase</keyword>
<proteinExistence type="predicted"/>
<dbReference type="KEGG" id="cil:EG358_04810"/>
<dbReference type="PANTHER" id="PTHR43691:SF11">
    <property type="entry name" value="FI09636P-RELATED"/>
    <property type="match status" value="1"/>
</dbReference>
<dbReference type="InterPro" id="IPR000845">
    <property type="entry name" value="Nucleoside_phosphorylase_d"/>
</dbReference>
<dbReference type="RefSeq" id="WP_076557933.1">
    <property type="nucleotide sequence ID" value="NZ_CP033929.1"/>
</dbReference>
<dbReference type="GO" id="GO:0006152">
    <property type="term" value="P:purine nucleoside catabolic process"/>
    <property type="evidence" value="ECO:0007669"/>
    <property type="project" value="TreeGrafter"/>
</dbReference>
<dbReference type="GeneID" id="303673012"/>
<reference evidence="7 9" key="1">
    <citation type="submission" date="2017-01" db="EMBL/GenBank/DDBJ databases">
        <authorList>
            <person name="Varghese N."/>
            <person name="Submissions S."/>
        </authorList>
    </citation>
    <scope>NUCLEOTIDE SEQUENCE [LARGE SCALE GENOMIC DNA]</scope>
    <source>
        <strain evidence="7 9">ATCC 27950</strain>
    </source>
</reference>
<dbReference type="Pfam" id="PF01048">
    <property type="entry name" value="PNP_UDP_1"/>
    <property type="match status" value="1"/>
</dbReference>
<reference evidence="8 10" key="2">
    <citation type="submission" date="2018-06" db="EMBL/GenBank/DDBJ databases">
        <authorList>
            <consortium name="Pathogen Informatics"/>
            <person name="Doyle S."/>
        </authorList>
    </citation>
    <scope>NUCLEOTIDE SEQUENCE [LARGE SCALE GENOMIC DNA]</scope>
    <source>
        <strain evidence="8 10">NCTC13560</strain>
    </source>
</reference>
<keyword evidence="4 8" id="KW-0808">Transferase</keyword>
<dbReference type="GO" id="GO:0004850">
    <property type="term" value="F:uridine phosphorylase activity"/>
    <property type="evidence" value="ECO:0007669"/>
    <property type="project" value="UniProtKB-EC"/>
</dbReference>
<evidence type="ECO:0000256" key="2">
    <source>
        <dbReference type="ARBA" id="ARBA00021980"/>
    </source>
</evidence>
<dbReference type="PANTHER" id="PTHR43691">
    <property type="entry name" value="URIDINE PHOSPHORYLASE"/>
    <property type="match status" value="1"/>
</dbReference>
<dbReference type="EMBL" id="UFVS01000001">
    <property type="protein sequence ID" value="SUX42778.1"/>
    <property type="molecule type" value="Genomic_DNA"/>
</dbReference>
<dbReference type="Gene3D" id="3.40.50.1580">
    <property type="entry name" value="Nucleoside phosphorylase domain"/>
    <property type="match status" value="1"/>
</dbReference>
<dbReference type="Proteomes" id="UP000255231">
    <property type="component" value="Unassembled WGS sequence"/>
</dbReference>
<evidence type="ECO:0000256" key="1">
    <source>
        <dbReference type="ARBA" id="ARBA00011888"/>
    </source>
</evidence>
<organism evidence="8 10">
    <name type="scientific">Chryseobacterium indoltheticum</name>
    <dbReference type="NCBI Taxonomy" id="254"/>
    <lineage>
        <taxon>Bacteria</taxon>
        <taxon>Pseudomonadati</taxon>
        <taxon>Bacteroidota</taxon>
        <taxon>Flavobacteriia</taxon>
        <taxon>Flavobacteriales</taxon>
        <taxon>Weeksellaceae</taxon>
        <taxon>Chryseobacterium group</taxon>
        <taxon>Chryseobacterium</taxon>
    </lineage>
</organism>
<feature type="domain" description="Nucleoside phosphorylase" evidence="6">
    <location>
        <begin position="14"/>
        <end position="208"/>
    </location>
</feature>
<accession>A0A381F8J0</accession>
<dbReference type="CDD" id="cd09006">
    <property type="entry name" value="PNP_EcPNPI-like"/>
    <property type="match status" value="1"/>
</dbReference>
<dbReference type="EMBL" id="FTMF01000001">
    <property type="protein sequence ID" value="SIP94738.1"/>
    <property type="molecule type" value="Genomic_DNA"/>
</dbReference>
<evidence type="ECO:0000259" key="6">
    <source>
        <dbReference type="Pfam" id="PF01048"/>
    </source>
</evidence>
<dbReference type="GO" id="GO:0005829">
    <property type="term" value="C:cytosol"/>
    <property type="evidence" value="ECO:0007669"/>
    <property type="project" value="TreeGrafter"/>
</dbReference>
<dbReference type="GO" id="GO:0004731">
    <property type="term" value="F:purine-nucleoside phosphorylase activity"/>
    <property type="evidence" value="ECO:0007669"/>
    <property type="project" value="InterPro"/>
</dbReference>
<gene>
    <name evidence="8" type="primary">deoD</name>
    <name evidence="8" type="ORF">NCTC13560_01568</name>
    <name evidence="7" type="ORF">SAMN05421682_101438</name>
</gene>
<dbReference type="AlphaFoldDB" id="A0A381F8J0"/>
<dbReference type="OrthoDB" id="9782889at2"/>